<protein>
    <recommendedName>
        <fullName evidence="5">Apple domain-containing protein</fullName>
    </recommendedName>
</protein>
<dbReference type="Proteomes" id="UP000310421">
    <property type="component" value="Unassembled WGS sequence"/>
</dbReference>
<feature type="region of interest" description="Disordered" evidence="1">
    <location>
        <begin position="343"/>
        <end position="416"/>
    </location>
</feature>
<proteinExistence type="predicted"/>
<dbReference type="AlphaFoldDB" id="A0A4S8YTQ2"/>
<dbReference type="EMBL" id="QZAN01000199">
    <property type="protein sequence ID" value="THW55248.1"/>
    <property type="molecule type" value="Genomic_DNA"/>
</dbReference>
<evidence type="ECO:0000313" key="3">
    <source>
        <dbReference type="EMBL" id="THW55248.1"/>
    </source>
</evidence>
<evidence type="ECO:0000313" key="4">
    <source>
        <dbReference type="Proteomes" id="UP000310421"/>
    </source>
</evidence>
<feature type="region of interest" description="Disordered" evidence="1">
    <location>
        <begin position="471"/>
        <end position="494"/>
    </location>
</feature>
<evidence type="ECO:0000256" key="2">
    <source>
        <dbReference type="SAM" id="SignalP"/>
    </source>
</evidence>
<feature type="compositionally biased region" description="Low complexity" evidence="1">
    <location>
        <begin position="343"/>
        <end position="375"/>
    </location>
</feature>
<comment type="caution">
    <text evidence="3">The sequence shown here is derived from an EMBL/GenBank/DDBJ whole genome shotgun (WGS) entry which is preliminary data.</text>
</comment>
<gene>
    <name evidence="3" type="ORF">D6D20_09620</name>
</gene>
<feature type="region of interest" description="Disordered" evidence="1">
    <location>
        <begin position="537"/>
        <end position="565"/>
    </location>
</feature>
<organism evidence="3 4">
    <name type="scientific">Aureobasidium pullulans</name>
    <name type="common">Black yeast</name>
    <name type="synonym">Pullularia pullulans</name>
    <dbReference type="NCBI Taxonomy" id="5580"/>
    <lineage>
        <taxon>Eukaryota</taxon>
        <taxon>Fungi</taxon>
        <taxon>Dikarya</taxon>
        <taxon>Ascomycota</taxon>
        <taxon>Pezizomycotina</taxon>
        <taxon>Dothideomycetes</taxon>
        <taxon>Dothideomycetidae</taxon>
        <taxon>Dothideales</taxon>
        <taxon>Saccotheciaceae</taxon>
        <taxon>Aureobasidium</taxon>
    </lineage>
</organism>
<feature type="compositionally biased region" description="Low complexity" evidence="1">
    <location>
        <begin position="393"/>
        <end position="416"/>
    </location>
</feature>
<feature type="chain" id="PRO_5020374667" description="Apple domain-containing protein" evidence="2">
    <location>
        <begin position="19"/>
        <end position="893"/>
    </location>
</feature>
<name>A0A4S8YTQ2_AURPU</name>
<sequence length="893" mass="90702">MRALFGLALASTWTAATALAFNGTTETITVTHTSWSTIDSCPAPQTVTVCDPGCAAPTSISANKANVVYQTVSDCQAGQVVNIDGTPTTLAQATALSFETTISNFVFIPGSATGNDYTASATLTNVVYPSSMTGYSGQVVTCQTGITTISSNGVVLSNCPCTVQSTVLELTATGVGALPTAVVSSGDYIVKIIYVYVIEVIVEQVPTTITKTATSILTTTQTELVTTTNGAETTIQTESATATTSALPTIVTVEDVVFLLDYNTAYDGVAAGGLRKRQAISLPSVPAPLTACLAECAEQASCQAVSFVESFSSCIPLTQFTAQSRRVSPGEIFATVILRPSVPTSSVSPTNTATPSSSGSSMSLGSSSSSSIPSSLERSATPSSSRVTGTTATPSSSKLSTTVSSSATTDSTSASLSSKLSSNIGSSSALYPISNTSVSSTSLSSRSSSRISVSASVTSSSVISVSSVSSSSETSSSLSSAFSSSNSSTIVSPTSARIPSSTVTASSSISSVVAVDSSSTSSTVFSSLSSIILSSSSSSTTSSAASSTTSSAASSKTSSTSTTSAAPLTGCAVASGISGYDPAIAYCASAYPVTTYTTLLNATITNFVTNSAPTSTVYSNLTLPIETTVQTDQETIYVSSTFSTESTIVDTTTTTMTVTVTALEANTVVVQKRQAAPSVQASIFSSIMSRPASDIALVCSCLQTPATTSVTSTETVLTTTIATPIASANNTITPPVVTVQTTETAFVTEVISVTDYTSTTTTETSMATATVAPSCTNLFNCRVEQSIDVQCSSAPGQSSLCTCFEVAKTGQGFCSSAVESLGQCETQSDCGSGDICVVNTCQGSVCLPGSDAACVNPGGLTAARRRFRRTAAHRSIWNPLLSRYIDIYTDPTT</sequence>
<keyword evidence="2" id="KW-0732">Signal</keyword>
<reference evidence="3 4" key="1">
    <citation type="submission" date="2018-10" db="EMBL/GenBank/DDBJ databases">
        <title>Fifty Aureobasidium pullulans genomes reveal a recombining polyextremotolerant generalist.</title>
        <authorList>
            <person name="Gostincar C."/>
            <person name="Turk M."/>
            <person name="Zajc J."/>
            <person name="Gunde-Cimerman N."/>
        </authorList>
    </citation>
    <scope>NUCLEOTIDE SEQUENCE [LARGE SCALE GENOMIC DNA]</scope>
    <source>
        <strain evidence="3 4">EXF-10751</strain>
    </source>
</reference>
<accession>A0A4S8YTQ2</accession>
<feature type="signal peptide" evidence="2">
    <location>
        <begin position="1"/>
        <end position="18"/>
    </location>
</feature>
<evidence type="ECO:0000256" key="1">
    <source>
        <dbReference type="SAM" id="MobiDB-lite"/>
    </source>
</evidence>
<evidence type="ECO:0008006" key="5">
    <source>
        <dbReference type="Google" id="ProtNLM"/>
    </source>
</evidence>
<feature type="compositionally biased region" description="Polar residues" evidence="1">
    <location>
        <begin position="376"/>
        <end position="392"/>
    </location>
</feature>